<evidence type="ECO:0000256" key="1">
    <source>
        <dbReference type="ARBA" id="ARBA00004496"/>
    </source>
</evidence>
<reference evidence="7 8" key="1">
    <citation type="submission" date="2023-04" db="EMBL/GenBank/DDBJ databases">
        <title>Taxonomic identification of the Arctic strain Aequorivita sp. nov. and transcriptomic analysis in response to temperature stress.</title>
        <authorList>
            <person name="Liu W."/>
            <person name="Cong B."/>
            <person name="Lin J."/>
        </authorList>
    </citation>
    <scope>NUCLEOTIDE SEQUENCE [LARGE SCALE GENOMIC DNA]</scope>
    <source>
        <strain evidence="7 8">Ant34-E75</strain>
    </source>
</reference>
<proteinExistence type="inferred from homology"/>
<evidence type="ECO:0000256" key="3">
    <source>
        <dbReference type="ARBA" id="ARBA00022737"/>
    </source>
</evidence>
<evidence type="ECO:0000313" key="7">
    <source>
        <dbReference type="EMBL" id="WGF91706.1"/>
    </source>
</evidence>
<dbReference type="SMART" id="SM00028">
    <property type="entry name" value="TPR"/>
    <property type="match status" value="5"/>
</dbReference>
<dbReference type="Gene3D" id="1.25.40.10">
    <property type="entry name" value="Tetratricopeptide repeat domain"/>
    <property type="match status" value="1"/>
</dbReference>
<organism evidence="7 8">
    <name type="scientific">Aequorivita marisscotiae</name>
    <dbReference type="NCBI Taxonomy" id="3040348"/>
    <lineage>
        <taxon>Bacteria</taxon>
        <taxon>Pseudomonadati</taxon>
        <taxon>Bacteroidota</taxon>
        <taxon>Flavobacteriia</taxon>
        <taxon>Flavobacteriales</taxon>
        <taxon>Flavobacteriaceae</taxon>
        <taxon>Aequorivita</taxon>
    </lineage>
</organism>
<dbReference type="Proteomes" id="UP001238523">
    <property type="component" value="Chromosome"/>
</dbReference>
<comment type="similarity">
    <text evidence="5">Belongs to the Rap family.</text>
</comment>
<dbReference type="InterPro" id="IPR051476">
    <property type="entry name" value="Bac_ResReg_Asp_Phosphatase"/>
</dbReference>
<keyword evidence="8" id="KW-1185">Reference proteome</keyword>
<feature type="repeat" description="TPR" evidence="6">
    <location>
        <begin position="105"/>
        <end position="138"/>
    </location>
</feature>
<evidence type="ECO:0000256" key="6">
    <source>
        <dbReference type="PROSITE-ProRule" id="PRU00339"/>
    </source>
</evidence>
<dbReference type="PANTHER" id="PTHR46630">
    <property type="entry name" value="TETRATRICOPEPTIDE REPEAT PROTEIN 29"/>
    <property type="match status" value="1"/>
</dbReference>
<comment type="subcellular location">
    <subcellularLocation>
        <location evidence="1">Cytoplasm</location>
    </subcellularLocation>
</comment>
<keyword evidence="4 6" id="KW-0802">TPR repeat</keyword>
<evidence type="ECO:0000256" key="2">
    <source>
        <dbReference type="ARBA" id="ARBA00022490"/>
    </source>
</evidence>
<evidence type="ECO:0000256" key="4">
    <source>
        <dbReference type="ARBA" id="ARBA00022803"/>
    </source>
</evidence>
<dbReference type="EMBL" id="CP122379">
    <property type="protein sequence ID" value="WGF91706.1"/>
    <property type="molecule type" value="Genomic_DNA"/>
</dbReference>
<evidence type="ECO:0000256" key="5">
    <source>
        <dbReference type="ARBA" id="ARBA00038253"/>
    </source>
</evidence>
<sequence>MKMYGLTIICFMLFQTSLSQELEVGDSLIKKGIFYLEVGDHEKSLKILDEALLLASENGWTKVKFLALNNIGVNYYNLLNYGDALEFYSRAYKIALAQLDFNYEMIVLNNIALLYLSDGEYTKAAEYEERAFKIASDRKNKKKVALYGTNLGLIYNKLGKLKQARKLLDSIENINIDDTTIKMVAKIGLAEIYFLEGNFISSIDYLKMLLKTIGEGEGFKAEKNSIYILLLKNYFNLQKYPYSIQYAELAVATERLREYEWVLSND</sequence>
<dbReference type="InterPro" id="IPR011990">
    <property type="entry name" value="TPR-like_helical_dom_sf"/>
</dbReference>
<feature type="repeat" description="TPR" evidence="6">
    <location>
        <begin position="25"/>
        <end position="58"/>
    </location>
</feature>
<dbReference type="InterPro" id="IPR019734">
    <property type="entry name" value="TPR_rpt"/>
</dbReference>
<dbReference type="PANTHER" id="PTHR46630:SF1">
    <property type="entry name" value="TETRATRICOPEPTIDE REPEAT PROTEIN 29"/>
    <property type="match status" value="1"/>
</dbReference>
<keyword evidence="3" id="KW-0677">Repeat</keyword>
<gene>
    <name evidence="7" type="ORF">QCQ61_10850</name>
</gene>
<accession>A0ABY8KRE6</accession>
<dbReference type="RefSeq" id="WP_279447674.1">
    <property type="nucleotide sequence ID" value="NZ_CP122379.1"/>
</dbReference>
<dbReference type="PROSITE" id="PS50005">
    <property type="entry name" value="TPR"/>
    <property type="match status" value="2"/>
</dbReference>
<evidence type="ECO:0000313" key="8">
    <source>
        <dbReference type="Proteomes" id="UP001238523"/>
    </source>
</evidence>
<dbReference type="SUPFAM" id="SSF48452">
    <property type="entry name" value="TPR-like"/>
    <property type="match status" value="2"/>
</dbReference>
<name>A0ABY8KRE6_9FLAO</name>
<dbReference type="Pfam" id="PF13424">
    <property type="entry name" value="TPR_12"/>
    <property type="match status" value="1"/>
</dbReference>
<protein>
    <submittedName>
        <fullName evidence="7">Tetratricopeptide repeat protein</fullName>
    </submittedName>
</protein>
<keyword evidence="2" id="KW-0963">Cytoplasm</keyword>